<dbReference type="AlphaFoldDB" id="A0A9W9FBR3"/>
<dbReference type="PANTHER" id="PTHR14689:SF0">
    <property type="entry name" value="COILED-COIL DOMAIN-CONTAINING PROTEIN 82"/>
    <property type="match status" value="1"/>
</dbReference>
<comment type="caution">
    <text evidence="3">The sequence shown here is derived from an EMBL/GenBank/DDBJ whole genome shotgun (WGS) entry which is preliminary data.</text>
</comment>
<accession>A0A9W9FBR3</accession>
<evidence type="ECO:0000256" key="1">
    <source>
        <dbReference type="SAM" id="MobiDB-lite"/>
    </source>
</evidence>
<dbReference type="InterPro" id="IPR025451">
    <property type="entry name" value="DUF4211"/>
</dbReference>
<feature type="region of interest" description="Disordered" evidence="1">
    <location>
        <begin position="1"/>
        <end position="309"/>
    </location>
</feature>
<reference evidence="3" key="2">
    <citation type="journal article" date="2023" name="IMA Fungus">
        <title>Comparative genomic study of the Penicillium genus elucidates a diverse pangenome and 15 lateral gene transfer events.</title>
        <authorList>
            <person name="Petersen C."/>
            <person name="Sorensen T."/>
            <person name="Nielsen M.R."/>
            <person name="Sondergaard T.E."/>
            <person name="Sorensen J.L."/>
            <person name="Fitzpatrick D.A."/>
            <person name="Frisvad J.C."/>
            <person name="Nielsen K.L."/>
        </authorList>
    </citation>
    <scope>NUCLEOTIDE SEQUENCE</scope>
    <source>
        <strain evidence="3">IBT 30069</strain>
    </source>
</reference>
<keyword evidence="4" id="KW-1185">Reference proteome</keyword>
<feature type="compositionally biased region" description="Acidic residues" evidence="1">
    <location>
        <begin position="256"/>
        <end position="283"/>
    </location>
</feature>
<dbReference type="EMBL" id="JAPQKH010000005">
    <property type="protein sequence ID" value="KAJ5097257.1"/>
    <property type="molecule type" value="Genomic_DNA"/>
</dbReference>
<feature type="compositionally biased region" description="Basic residues" evidence="1">
    <location>
        <begin position="1"/>
        <end position="14"/>
    </location>
</feature>
<dbReference type="Pfam" id="PF13926">
    <property type="entry name" value="DUF4211"/>
    <property type="match status" value="1"/>
</dbReference>
<evidence type="ECO:0000313" key="4">
    <source>
        <dbReference type="Proteomes" id="UP001149165"/>
    </source>
</evidence>
<proteinExistence type="predicted"/>
<feature type="compositionally biased region" description="Polar residues" evidence="1">
    <location>
        <begin position="82"/>
        <end position="97"/>
    </location>
</feature>
<evidence type="ECO:0000259" key="2">
    <source>
        <dbReference type="Pfam" id="PF13926"/>
    </source>
</evidence>
<evidence type="ECO:0000313" key="3">
    <source>
        <dbReference type="EMBL" id="KAJ5097257.1"/>
    </source>
</evidence>
<sequence length="590" mass="67469">MPRKAKGSKAKKQTRLAFNPAATESAANGSGDDNERYRTLGYGHPSLASVRTERSRPAKPSVEIRSSKRSKKEPSADVIPNSVKQSTLKSTPQTLSDTSDDEIVPPSSQKRKRQAPVMSPPKPENPNTRRKSRRREPSPDESDEQIEVTPRPHRKLKRKAESPPVISLDSDDSDEEPVLSSPVKRRRTLVDSESPKTPRAGAGQDELDIEEDVRDLQDSVVKNTRTRGRLAGSARDKRFKTLEAMRRKRLGLKPESEEEGEEGGEDEDEDEIGAGSDQEDEDESPSKQRLHLQLDEDESEEEQVNLSNEDLDRYEDDFVLDDDNVPLGVPAEIPFEFTRHAYKKPKDYFRDVVGWMVHNRLDPAFPRTDAMYEMAFMKLEDEVKGRAGSQLISSVWNRDFHYALLARPHMEITSYPTIDCHSCDACNRSGHPASSDMKLYGKPYSLQTLEPLCDSEEDQSRQTSAWDEDESNENESGIERDRDGHALPDEHKRFLLGRQCKHKAQLAHTLTHWRFHLYEWVVSYLERKGHMADDEVLRRNNMSQKRKTRNAIKVLESMIEAGEVEKLWRDFHTNLKVARGERYVIVPLYS</sequence>
<gene>
    <name evidence="3" type="ORF">N7456_007978</name>
</gene>
<protein>
    <recommendedName>
        <fullName evidence="2">DUF4211 domain-containing protein</fullName>
    </recommendedName>
</protein>
<feature type="region of interest" description="Disordered" evidence="1">
    <location>
        <begin position="453"/>
        <end position="485"/>
    </location>
</feature>
<reference evidence="3" key="1">
    <citation type="submission" date="2022-11" db="EMBL/GenBank/DDBJ databases">
        <authorList>
            <person name="Petersen C."/>
        </authorList>
    </citation>
    <scope>NUCLEOTIDE SEQUENCE</scope>
    <source>
        <strain evidence="3">IBT 30069</strain>
    </source>
</reference>
<dbReference type="PANTHER" id="PTHR14689">
    <property type="entry name" value="PHORBOL-ESTER_DAG-TYPE DOMAIN-CONTAINING PROTEIN"/>
    <property type="match status" value="1"/>
</dbReference>
<dbReference type="GO" id="GO:0005634">
    <property type="term" value="C:nucleus"/>
    <property type="evidence" value="ECO:0007669"/>
    <property type="project" value="TreeGrafter"/>
</dbReference>
<organism evidence="3 4">
    <name type="scientific">Penicillium angulare</name>
    <dbReference type="NCBI Taxonomy" id="116970"/>
    <lineage>
        <taxon>Eukaryota</taxon>
        <taxon>Fungi</taxon>
        <taxon>Dikarya</taxon>
        <taxon>Ascomycota</taxon>
        <taxon>Pezizomycotina</taxon>
        <taxon>Eurotiomycetes</taxon>
        <taxon>Eurotiomycetidae</taxon>
        <taxon>Eurotiales</taxon>
        <taxon>Aspergillaceae</taxon>
        <taxon>Penicillium</taxon>
    </lineage>
</organism>
<name>A0A9W9FBR3_9EURO</name>
<dbReference type="Proteomes" id="UP001149165">
    <property type="component" value="Unassembled WGS sequence"/>
</dbReference>
<feature type="compositionally biased region" description="Basic and acidic residues" evidence="1">
    <location>
        <begin position="234"/>
        <end position="245"/>
    </location>
</feature>
<feature type="domain" description="DUF4211" evidence="2">
    <location>
        <begin position="317"/>
        <end position="449"/>
    </location>
</feature>
<dbReference type="OrthoDB" id="21499at2759"/>